<evidence type="ECO:0000313" key="3">
    <source>
        <dbReference type="EMBL" id="KRM32796.1"/>
    </source>
</evidence>
<keyword evidence="4" id="KW-1185">Reference proteome</keyword>
<comment type="caution">
    <text evidence="3">The sequence shown here is derived from an EMBL/GenBank/DDBJ whole genome shotgun (WGS) entry which is preliminary data.</text>
</comment>
<dbReference type="AlphaFoldDB" id="A0A0R1Y0M4"/>
<dbReference type="STRING" id="1423734.FC83_GL000196"/>
<dbReference type="eggNOG" id="COG0604">
    <property type="taxonomic scope" value="Bacteria"/>
</dbReference>
<dbReference type="SMART" id="SM00829">
    <property type="entry name" value="PKS_ER"/>
    <property type="match status" value="1"/>
</dbReference>
<dbReference type="InterPro" id="IPR050700">
    <property type="entry name" value="YIM1/Zinc_Alcohol_DH_Fams"/>
</dbReference>
<feature type="domain" description="Enoyl reductase (ER)" evidence="2">
    <location>
        <begin position="10"/>
        <end position="329"/>
    </location>
</feature>
<dbReference type="InterPro" id="IPR002364">
    <property type="entry name" value="Quin_OxRdtase/zeta-crystal_CS"/>
</dbReference>
<dbReference type="SUPFAM" id="SSF50129">
    <property type="entry name" value="GroES-like"/>
    <property type="match status" value="1"/>
</dbReference>
<dbReference type="CDD" id="cd05289">
    <property type="entry name" value="MDR_like_2"/>
    <property type="match status" value="1"/>
</dbReference>
<dbReference type="Pfam" id="PF13602">
    <property type="entry name" value="ADH_zinc_N_2"/>
    <property type="match status" value="1"/>
</dbReference>
<evidence type="ECO:0000256" key="1">
    <source>
        <dbReference type="ARBA" id="ARBA00023002"/>
    </source>
</evidence>
<dbReference type="SUPFAM" id="SSF51735">
    <property type="entry name" value="NAD(P)-binding Rossmann-fold domains"/>
    <property type="match status" value="1"/>
</dbReference>
<name>A0A0R1Y0M4_9LACO</name>
<dbReference type="GO" id="GO:0016491">
    <property type="term" value="F:oxidoreductase activity"/>
    <property type="evidence" value="ECO:0007669"/>
    <property type="project" value="UniProtKB-KW"/>
</dbReference>
<protein>
    <submittedName>
        <fullName evidence="3">NADPH quinone reductase</fullName>
    </submittedName>
</protein>
<dbReference type="GO" id="GO:0008270">
    <property type="term" value="F:zinc ion binding"/>
    <property type="evidence" value="ECO:0007669"/>
    <property type="project" value="InterPro"/>
</dbReference>
<dbReference type="RefSeq" id="WP_200868863.1">
    <property type="nucleotide sequence ID" value="NZ_AZGA01000066.1"/>
</dbReference>
<gene>
    <name evidence="3" type="ORF">FC83_GL000196</name>
</gene>
<dbReference type="InterPro" id="IPR011032">
    <property type="entry name" value="GroES-like_sf"/>
</dbReference>
<evidence type="ECO:0000313" key="4">
    <source>
        <dbReference type="Proteomes" id="UP000051236"/>
    </source>
</evidence>
<dbReference type="InterPro" id="IPR013154">
    <property type="entry name" value="ADH-like_N"/>
</dbReference>
<dbReference type="PATRIC" id="fig|1423734.3.peg.197"/>
<dbReference type="PROSITE" id="PS01162">
    <property type="entry name" value="QOR_ZETA_CRYSTAL"/>
    <property type="match status" value="1"/>
</dbReference>
<reference evidence="3 4" key="1">
    <citation type="journal article" date="2015" name="Genome Announc.">
        <title>Expanding the biotechnology potential of lactobacilli through comparative genomics of 213 strains and associated genera.</title>
        <authorList>
            <person name="Sun Z."/>
            <person name="Harris H.M."/>
            <person name="McCann A."/>
            <person name="Guo C."/>
            <person name="Argimon S."/>
            <person name="Zhang W."/>
            <person name="Yang X."/>
            <person name="Jeffery I.B."/>
            <person name="Cooney J.C."/>
            <person name="Kagawa T.F."/>
            <person name="Liu W."/>
            <person name="Song Y."/>
            <person name="Salvetti E."/>
            <person name="Wrobel A."/>
            <person name="Rasinkangas P."/>
            <person name="Parkhill J."/>
            <person name="Rea M.C."/>
            <person name="O'Sullivan O."/>
            <person name="Ritari J."/>
            <person name="Douillard F.P."/>
            <person name="Paul Ross R."/>
            <person name="Yang R."/>
            <person name="Briner A.E."/>
            <person name="Felis G.E."/>
            <person name="de Vos W.M."/>
            <person name="Barrangou R."/>
            <person name="Klaenhammer T.R."/>
            <person name="Caufield P.W."/>
            <person name="Cui Y."/>
            <person name="Zhang H."/>
            <person name="O'Toole P.W."/>
        </authorList>
    </citation>
    <scope>NUCLEOTIDE SEQUENCE [LARGE SCALE GENOMIC DNA]</scope>
    <source>
        <strain evidence="3 4">DSM 18527</strain>
    </source>
</reference>
<sequence length="332" mass="36455">MLAATIDHYGQQALSLRQMPMPTMQPGDVLVKIHAASLNPIDFKTMAGDLKMLLPYTMPLIIGSDFAGEIIKVGPRVHQFQVGDKVYGRVQKNRIGTFAEYIAVDPADIAIMPKNLSYETAAAVPLVGLTAYQALTDYMHVQKGDKLLVQAGSGGIGTFTLQLAKTLGVYTATTTSAKNVDLVRELGANEVIDYHQTDFTQVLQNYDYVFDTLGGDNLAKAFQILKPGGQVVSLSGLPDPEFAKDYGLNIFKRLGLYVLTTKLRRLAKQAKVRYRFLFMQPSGRQLAAITQLIEAGKIKPVIDRVVPFENSQEALDYAKSGRARGKIILKIT</sequence>
<dbReference type="InterPro" id="IPR020843">
    <property type="entry name" value="ER"/>
</dbReference>
<dbReference type="PANTHER" id="PTHR11695">
    <property type="entry name" value="ALCOHOL DEHYDROGENASE RELATED"/>
    <property type="match status" value="1"/>
</dbReference>
<keyword evidence="1" id="KW-0560">Oxidoreductase</keyword>
<dbReference type="EMBL" id="AZGA01000066">
    <property type="protein sequence ID" value="KRM32796.1"/>
    <property type="molecule type" value="Genomic_DNA"/>
</dbReference>
<accession>A0A0R1Y0M4</accession>
<evidence type="ECO:0000259" key="2">
    <source>
        <dbReference type="SMART" id="SM00829"/>
    </source>
</evidence>
<dbReference type="Gene3D" id="3.40.50.720">
    <property type="entry name" value="NAD(P)-binding Rossmann-like Domain"/>
    <property type="match status" value="1"/>
</dbReference>
<dbReference type="PANTHER" id="PTHR11695:SF294">
    <property type="entry name" value="RETICULON-4-INTERACTING PROTEIN 1, MITOCHONDRIAL"/>
    <property type="match status" value="1"/>
</dbReference>
<organism evidence="3 4">
    <name type="scientific">Agrilactobacillus composti DSM 18527 = JCM 14202</name>
    <dbReference type="NCBI Taxonomy" id="1423734"/>
    <lineage>
        <taxon>Bacteria</taxon>
        <taxon>Bacillati</taxon>
        <taxon>Bacillota</taxon>
        <taxon>Bacilli</taxon>
        <taxon>Lactobacillales</taxon>
        <taxon>Lactobacillaceae</taxon>
        <taxon>Agrilactobacillus</taxon>
    </lineage>
</organism>
<dbReference type="Proteomes" id="UP000051236">
    <property type="component" value="Unassembled WGS sequence"/>
</dbReference>
<dbReference type="Pfam" id="PF08240">
    <property type="entry name" value="ADH_N"/>
    <property type="match status" value="1"/>
</dbReference>
<dbReference type="InterPro" id="IPR036291">
    <property type="entry name" value="NAD(P)-bd_dom_sf"/>
</dbReference>
<proteinExistence type="predicted"/>
<dbReference type="Gene3D" id="3.90.180.10">
    <property type="entry name" value="Medium-chain alcohol dehydrogenases, catalytic domain"/>
    <property type="match status" value="1"/>
</dbReference>